<feature type="signal peptide" evidence="4">
    <location>
        <begin position="1"/>
        <end position="22"/>
    </location>
</feature>
<protein>
    <submittedName>
        <fullName evidence="6">Putative lipoprotein YiaD</fullName>
    </submittedName>
</protein>
<feature type="chain" id="PRO_5021951913" evidence="4">
    <location>
        <begin position="23"/>
        <end position="294"/>
    </location>
</feature>
<dbReference type="PROSITE" id="PS51257">
    <property type="entry name" value="PROKAR_LIPOPROTEIN"/>
    <property type="match status" value="1"/>
</dbReference>
<proteinExistence type="predicted"/>
<dbReference type="PANTHER" id="PTHR30329:SF21">
    <property type="entry name" value="LIPOPROTEIN YIAD-RELATED"/>
    <property type="match status" value="1"/>
</dbReference>
<keyword evidence="2" id="KW-0175">Coiled coil</keyword>
<evidence type="ECO:0000256" key="1">
    <source>
        <dbReference type="PROSITE-ProRule" id="PRU00473"/>
    </source>
</evidence>
<dbReference type="PROSITE" id="PS51123">
    <property type="entry name" value="OMPA_2"/>
    <property type="match status" value="1"/>
</dbReference>
<reference evidence="6 7" key="1">
    <citation type="submission" date="2019-02" db="EMBL/GenBank/DDBJ databases">
        <title>Deep-cultivation of Planctomycetes and their phenomic and genomic characterization uncovers novel biology.</title>
        <authorList>
            <person name="Wiegand S."/>
            <person name="Jogler M."/>
            <person name="Boedeker C."/>
            <person name="Pinto D."/>
            <person name="Vollmers J."/>
            <person name="Rivas-Marin E."/>
            <person name="Kohn T."/>
            <person name="Peeters S.H."/>
            <person name="Heuer A."/>
            <person name="Rast P."/>
            <person name="Oberbeckmann S."/>
            <person name="Bunk B."/>
            <person name="Jeske O."/>
            <person name="Meyerdierks A."/>
            <person name="Storesund J.E."/>
            <person name="Kallscheuer N."/>
            <person name="Luecker S."/>
            <person name="Lage O.M."/>
            <person name="Pohl T."/>
            <person name="Merkel B.J."/>
            <person name="Hornburger P."/>
            <person name="Mueller R.-W."/>
            <person name="Bruemmer F."/>
            <person name="Labrenz M."/>
            <person name="Spormann A.M."/>
            <person name="Op den Camp H."/>
            <person name="Overmann J."/>
            <person name="Amann R."/>
            <person name="Jetten M.S.M."/>
            <person name="Mascher T."/>
            <person name="Medema M.H."/>
            <person name="Devos D.P."/>
            <person name="Kaster A.-K."/>
            <person name="Ovreas L."/>
            <person name="Rohde M."/>
            <person name="Galperin M.Y."/>
            <person name="Jogler C."/>
        </authorList>
    </citation>
    <scope>NUCLEOTIDE SEQUENCE [LARGE SCALE GENOMIC DNA]</scope>
    <source>
        <strain evidence="6 7">Pan265</strain>
    </source>
</reference>
<evidence type="ECO:0000256" key="2">
    <source>
        <dbReference type="SAM" id="Coils"/>
    </source>
</evidence>
<dbReference type="PANTHER" id="PTHR30329">
    <property type="entry name" value="STATOR ELEMENT OF FLAGELLAR MOTOR COMPLEX"/>
    <property type="match status" value="1"/>
</dbReference>
<evidence type="ECO:0000256" key="3">
    <source>
        <dbReference type="SAM" id="MobiDB-lite"/>
    </source>
</evidence>
<keyword evidence="4" id="KW-0732">Signal</keyword>
<feature type="domain" description="OmpA-like" evidence="5">
    <location>
        <begin position="125"/>
        <end position="251"/>
    </location>
</feature>
<keyword evidence="7" id="KW-1185">Reference proteome</keyword>
<evidence type="ECO:0000313" key="6">
    <source>
        <dbReference type="EMBL" id="QDU70869.1"/>
    </source>
</evidence>
<dbReference type="AlphaFoldDB" id="A0A518BV71"/>
<dbReference type="RefSeq" id="WP_145445008.1">
    <property type="nucleotide sequence ID" value="NZ_CP036280.1"/>
</dbReference>
<keyword evidence="6" id="KW-0449">Lipoprotein</keyword>
<dbReference type="InterPro" id="IPR036737">
    <property type="entry name" value="OmpA-like_sf"/>
</dbReference>
<feature type="coiled-coil region" evidence="2">
    <location>
        <begin position="26"/>
        <end position="126"/>
    </location>
</feature>
<evidence type="ECO:0000256" key="4">
    <source>
        <dbReference type="SAM" id="SignalP"/>
    </source>
</evidence>
<keyword evidence="1" id="KW-0472">Membrane</keyword>
<dbReference type="Gene3D" id="3.30.1330.60">
    <property type="entry name" value="OmpA-like domain"/>
    <property type="match status" value="1"/>
</dbReference>
<feature type="region of interest" description="Disordered" evidence="3">
    <location>
        <begin position="251"/>
        <end position="294"/>
    </location>
</feature>
<dbReference type="OrthoDB" id="9815217at2"/>
<dbReference type="EMBL" id="CP036280">
    <property type="protein sequence ID" value="QDU70869.1"/>
    <property type="molecule type" value="Genomic_DNA"/>
</dbReference>
<dbReference type="CDD" id="cd07185">
    <property type="entry name" value="OmpA_C-like"/>
    <property type="match status" value="1"/>
</dbReference>
<dbReference type="KEGG" id="mcad:Pan265_07100"/>
<dbReference type="Proteomes" id="UP000320386">
    <property type="component" value="Chromosome"/>
</dbReference>
<evidence type="ECO:0000259" key="5">
    <source>
        <dbReference type="PROSITE" id="PS51123"/>
    </source>
</evidence>
<sequence precursor="true">MKRLLLGSVMITSLFLFGGCAAQQRADELEAMNKQAEAQIIDLKQRLEEAEATIQTMRDAPPPKDPVLLLELQGLREERARLQAELAQAQAELREAGVVVALPERLDRALMELAEANSDLMAYDQDMALIRFKSDLTFPPGSAEVSPQAASSIARLAAVLSRSEAEQYEVRILGHTDSVPISNPGTREKHPTNWHLSVHRAIGVKNALEKAGVPASRIGVAGYGPYRPLEENAADGSAANRRVEIMLVPISETPGTPTELGASQASSSSNASATPPPAEPADPNTRVRRPLITK</sequence>
<feature type="compositionally biased region" description="Low complexity" evidence="3">
    <location>
        <begin position="262"/>
        <end position="273"/>
    </location>
</feature>
<name>A0A518BV71_9BACT</name>
<dbReference type="Pfam" id="PF00691">
    <property type="entry name" value="OmpA"/>
    <property type="match status" value="1"/>
</dbReference>
<dbReference type="InterPro" id="IPR006665">
    <property type="entry name" value="OmpA-like"/>
</dbReference>
<gene>
    <name evidence="6" type="primary">yiaD_1</name>
    <name evidence="6" type="ORF">Pan265_07100</name>
</gene>
<evidence type="ECO:0000313" key="7">
    <source>
        <dbReference type="Proteomes" id="UP000320386"/>
    </source>
</evidence>
<organism evidence="6 7">
    <name type="scientific">Mucisphaera calidilacus</name>
    <dbReference type="NCBI Taxonomy" id="2527982"/>
    <lineage>
        <taxon>Bacteria</taxon>
        <taxon>Pseudomonadati</taxon>
        <taxon>Planctomycetota</taxon>
        <taxon>Phycisphaerae</taxon>
        <taxon>Phycisphaerales</taxon>
        <taxon>Phycisphaeraceae</taxon>
        <taxon>Mucisphaera</taxon>
    </lineage>
</organism>
<accession>A0A518BV71</accession>
<dbReference type="SUPFAM" id="SSF103088">
    <property type="entry name" value="OmpA-like"/>
    <property type="match status" value="1"/>
</dbReference>
<dbReference type="InterPro" id="IPR050330">
    <property type="entry name" value="Bact_OuterMem_StrucFunc"/>
</dbReference>
<dbReference type="GO" id="GO:0016020">
    <property type="term" value="C:membrane"/>
    <property type="evidence" value="ECO:0007669"/>
    <property type="project" value="UniProtKB-UniRule"/>
</dbReference>